<comment type="caution">
    <text evidence="2">The sequence shown here is derived from an EMBL/GenBank/DDBJ whole genome shotgun (WGS) entry which is preliminary data.</text>
</comment>
<dbReference type="Gene3D" id="3.40.50.1820">
    <property type="entry name" value="alpha/beta hydrolase"/>
    <property type="match status" value="1"/>
</dbReference>
<keyword evidence="3" id="KW-1185">Reference proteome</keyword>
<name>A0ABY0IL63_9BACT</name>
<sequence>MKSSIYIREYYATKEPRNNKSKKNIILFHDIGGGHYTFENLIPLMNDEGINVVTFDYLGHGLSSGTRGHFESIEQIKGFLTELHTSSQIAQSEEVYTLSINQGALVALYYATLFENVAGNIFINPRLRVELDKKFSTDLFKSIPLPISKLQLNLRKQSSDLTANGFITKKSLITLNKLLKKVQLDIYFMKCRNLIFSSDRNSIIFETLMSEFHDEVEVPEMNSIKMIKKQDIIFKETYNWLYEN</sequence>
<dbReference type="EMBL" id="QDKL01000001">
    <property type="protein sequence ID" value="RZF22621.1"/>
    <property type="molecule type" value="Genomic_DNA"/>
</dbReference>
<organism evidence="2 3">
    <name type="scientific">Halobacteriovorax vibrionivorans</name>
    <dbReference type="NCBI Taxonomy" id="2152716"/>
    <lineage>
        <taxon>Bacteria</taxon>
        <taxon>Pseudomonadati</taxon>
        <taxon>Bdellovibrionota</taxon>
        <taxon>Bacteriovoracia</taxon>
        <taxon>Bacteriovoracales</taxon>
        <taxon>Halobacteriovoraceae</taxon>
        <taxon>Halobacteriovorax</taxon>
    </lineage>
</organism>
<evidence type="ECO:0000259" key="1">
    <source>
        <dbReference type="Pfam" id="PF12146"/>
    </source>
</evidence>
<dbReference type="RefSeq" id="WP_114705566.1">
    <property type="nucleotide sequence ID" value="NZ_QDKL01000001.1"/>
</dbReference>
<dbReference type="InterPro" id="IPR022742">
    <property type="entry name" value="Hydrolase_4"/>
</dbReference>
<feature type="domain" description="Serine aminopeptidase S33" evidence="1">
    <location>
        <begin position="20"/>
        <end position="159"/>
    </location>
</feature>
<dbReference type="SUPFAM" id="SSF53474">
    <property type="entry name" value="alpha/beta-Hydrolases"/>
    <property type="match status" value="1"/>
</dbReference>
<dbReference type="InterPro" id="IPR029058">
    <property type="entry name" value="AB_hydrolase_fold"/>
</dbReference>
<evidence type="ECO:0000313" key="3">
    <source>
        <dbReference type="Proteomes" id="UP000443582"/>
    </source>
</evidence>
<protein>
    <recommendedName>
        <fullName evidence="1">Serine aminopeptidase S33 domain-containing protein</fullName>
    </recommendedName>
</protein>
<evidence type="ECO:0000313" key="2">
    <source>
        <dbReference type="EMBL" id="RZF22621.1"/>
    </source>
</evidence>
<proteinExistence type="predicted"/>
<reference evidence="3" key="1">
    <citation type="journal article" date="2019" name="Int. J. Syst. Evol. Microbiol.">
        <title>Halobacteriovorax valvorus sp. nov., a novel prokaryotic predator isolated from coastal seawater of China.</title>
        <authorList>
            <person name="Chen M.-X."/>
        </authorList>
    </citation>
    <scope>NUCLEOTIDE SEQUENCE [LARGE SCALE GENOMIC DNA]</scope>
    <source>
        <strain evidence="3">BL9</strain>
    </source>
</reference>
<accession>A0ABY0IL63</accession>
<dbReference type="Proteomes" id="UP000443582">
    <property type="component" value="Unassembled WGS sequence"/>
</dbReference>
<dbReference type="Pfam" id="PF12146">
    <property type="entry name" value="Hydrolase_4"/>
    <property type="match status" value="1"/>
</dbReference>
<gene>
    <name evidence="2" type="ORF">DAY19_02280</name>
</gene>